<evidence type="ECO:0000256" key="1">
    <source>
        <dbReference type="SAM" id="MobiDB-lite"/>
    </source>
</evidence>
<evidence type="ECO:0000313" key="4">
    <source>
        <dbReference type="Proteomes" id="UP000289738"/>
    </source>
</evidence>
<dbReference type="GO" id="GO:0016491">
    <property type="term" value="F:oxidoreductase activity"/>
    <property type="evidence" value="ECO:0007669"/>
    <property type="project" value="InterPro"/>
</dbReference>
<dbReference type="PANTHER" id="PTHR11699">
    <property type="entry name" value="ALDEHYDE DEHYDROGENASE-RELATED"/>
    <property type="match status" value="1"/>
</dbReference>
<dbReference type="InterPro" id="IPR016162">
    <property type="entry name" value="Ald_DH_N"/>
</dbReference>
<dbReference type="AlphaFoldDB" id="A0A445D2K9"/>
<comment type="caution">
    <text evidence="3">The sequence shown here is derived from an EMBL/GenBank/DDBJ whole genome shotgun (WGS) entry which is preliminary data.</text>
</comment>
<dbReference type="Pfam" id="PF00171">
    <property type="entry name" value="Aldedh"/>
    <property type="match status" value="1"/>
</dbReference>
<dbReference type="InterPro" id="IPR016161">
    <property type="entry name" value="Ald_DH/histidinol_DH"/>
</dbReference>
<accession>A0A445D2K9</accession>
<feature type="region of interest" description="Disordered" evidence="1">
    <location>
        <begin position="61"/>
        <end position="81"/>
    </location>
</feature>
<dbReference type="EMBL" id="SDMP01000005">
    <property type="protein sequence ID" value="RYR57391.1"/>
    <property type="molecule type" value="Genomic_DNA"/>
</dbReference>
<protein>
    <recommendedName>
        <fullName evidence="2">Aldehyde dehydrogenase domain-containing protein</fullName>
    </recommendedName>
</protein>
<organism evidence="3 4">
    <name type="scientific">Arachis hypogaea</name>
    <name type="common">Peanut</name>
    <dbReference type="NCBI Taxonomy" id="3818"/>
    <lineage>
        <taxon>Eukaryota</taxon>
        <taxon>Viridiplantae</taxon>
        <taxon>Streptophyta</taxon>
        <taxon>Embryophyta</taxon>
        <taxon>Tracheophyta</taxon>
        <taxon>Spermatophyta</taxon>
        <taxon>Magnoliopsida</taxon>
        <taxon>eudicotyledons</taxon>
        <taxon>Gunneridae</taxon>
        <taxon>Pentapetalae</taxon>
        <taxon>rosids</taxon>
        <taxon>fabids</taxon>
        <taxon>Fabales</taxon>
        <taxon>Fabaceae</taxon>
        <taxon>Papilionoideae</taxon>
        <taxon>50 kb inversion clade</taxon>
        <taxon>dalbergioids sensu lato</taxon>
        <taxon>Dalbergieae</taxon>
        <taxon>Pterocarpus clade</taxon>
        <taxon>Arachis</taxon>
    </lineage>
</organism>
<sequence length="81" mass="9037">MKKNRKRSEFETIDPRTGEVIARISEGRKEDIDAAVKAAREAFDTGPWPRMAGAIRKVKSSILGEPQNPDGYPRYPDGYSG</sequence>
<dbReference type="Gene3D" id="3.40.605.10">
    <property type="entry name" value="Aldehyde Dehydrogenase, Chain A, domain 1"/>
    <property type="match status" value="1"/>
</dbReference>
<proteinExistence type="predicted"/>
<dbReference type="SUPFAM" id="SSF53720">
    <property type="entry name" value="ALDH-like"/>
    <property type="match status" value="1"/>
</dbReference>
<evidence type="ECO:0000259" key="2">
    <source>
        <dbReference type="Pfam" id="PF00171"/>
    </source>
</evidence>
<gene>
    <name evidence="3" type="ORF">Ahy_A05g023122</name>
</gene>
<name>A0A445D2K9_ARAHY</name>
<feature type="domain" description="Aldehyde dehydrogenase" evidence="2">
    <location>
        <begin position="6"/>
        <end position="56"/>
    </location>
</feature>
<reference evidence="3 4" key="1">
    <citation type="submission" date="2019-01" db="EMBL/GenBank/DDBJ databases">
        <title>Sequencing of cultivated peanut Arachis hypogaea provides insights into genome evolution and oil improvement.</title>
        <authorList>
            <person name="Chen X."/>
        </authorList>
    </citation>
    <scope>NUCLEOTIDE SEQUENCE [LARGE SCALE GENOMIC DNA]</scope>
    <source>
        <strain evidence="4">cv. Fuhuasheng</strain>
        <tissue evidence="3">Leaves</tissue>
    </source>
</reference>
<dbReference type="InterPro" id="IPR015590">
    <property type="entry name" value="Aldehyde_DH_dom"/>
</dbReference>
<dbReference type="Proteomes" id="UP000289738">
    <property type="component" value="Chromosome A05"/>
</dbReference>
<evidence type="ECO:0000313" key="3">
    <source>
        <dbReference type="EMBL" id="RYR57391.1"/>
    </source>
</evidence>
<keyword evidence="4" id="KW-1185">Reference proteome</keyword>